<dbReference type="InterPro" id="IPR012334">
    <property type="entry name" value="Pectin_lyas_fold"/>
</dbReference>
<dbReference type="RefSeq" id="WP_084543521.1">
    <property type="nucleotide sequence ID" value="NZ_FRCZ01000009.1"/>
</dbReference>
<evidence type="ECO:0000256" key="3">
    <source>
        <dbReference type="ARBA" id="ARBA00022729"/>
    </source>
</evidence>
<dbReference type="InterPro" id="IPR008979">
    <property type="entry name" value="Galactose-bd-like_sf"/>
</dbReference>
<dbReference type="InterPro" id="IPR000421">
    <property type="entry name" value="FA58C"/>
</dbReference>
<evidence type="ECO:0000259" key="6">
    <source>
        <dbReference type="Pfam" id="PF00754"/>
    </source>
</evidence>
<dbReference type="NCBIfam" id="NF041518">
    <property type="entry name" value="choice_anch_Q"/>
    <property type="match status" value="1"/>
</dbReference>
<dbReference type="SUPFAM" id="SSF49785">
    <property type="entry name" value="Galactose-binding domain-like"/>
    <property type="match status" value="1"/>
</dbReference>
<dbReference type="SUPFAM" id="SSF51126">
    <property type="entry name" value="Pectin lyase-like"/>
    <property type="match status" value="1"/>
</dbReference>
<feature type="compositionally biased region" description="Polar residues" evidence="4">
    <location>
        <begin position="408"/>
        <end position="427"/>
    </location>
</feature>
<dbReference type="InterPro" id="IPR006626">
    <property type="entry name" value="PbH1"/>
</dbReference>
<dbReference type="InterPro" id="IPR011050">
    <property type="entry name" value="Pectin_lyase_fold/virulence"/>
</dbReference>
<proteinExistence type="predicted"/>
<dbReference type="Gene3D" id="2.60.120.260">
    <property type="entry name" value="Galactose-binding domain-like"/>
    <property type="match status" value="1"/>
</dbReference>
<feature type="domain" description="F5/8 type C" evidence="6">
    <location>
        <begin position="471"/>
        <end position="578"/>
    </location>
</feature>
<keyword evidence="5" id="KW-0472">Membrane</keyword>
<dbReference type="AlphaFoldDB" id="A0A1M7QT61"/>
<dbReference type="SMART" id="SM00710">
    <property type="entry name" value="PbH1"/>
    <property type="match status" value="4"/>
</dbReference>
<keyword evidence="3" id="KW-0732">Signal</keyword>
<dbReference type="InterPro" id="IPR059226">
    <property type="entry name" value="Choice_anch_Q_dom"/>
</dbReference>
<organism evidence="7 8">
    <name type="scientific">Gracilibacillus kekensis</name>
    <dbReference type="NCBI Taxonomy" id="1027249"/>
    <lineage>
        <taxon>Bacteria</taxon>
        <taxon>Bacillati</taxon>
        <taxon>Bacillota</taxon>
        <taxon>Bacilli</taxon>
        <taxon>Bacillales</taxon>
        <taxon>Bacillaceae</taxon>
        <taxon>Gracilibacillus</taxon>
    </lineage>
</organism>
<dbReference type="STRING" id="1027249.SAMN05216179_3565"/>
<dbReference type="Proteomes" id="UP000184184">
    <property type="component" value="Unassembled WGS sequence"/>
</dbReference>
<feature type="region of interest" description="Disordered" evidence="4">
    <location>
        <begin position="408"/>
        <end position="443"/>
    </location>
</feature>
<protein>
    <submittedName>
        <fullName evidence="7">F5/8 type C domain-containing protein</fullName>
    </submittedName>
</protein>
<name>A0A1M7QT61_9BACI</name>
<reference evidence="7 8" key="1">
    <citation type="submission" date="2016-11" db="EMBL/GenBank/DDBJ databases">
        <authorList>
            <person name="Jaros S."/>
            <person name="Januszkiewicz K."/>
            <person name="Wedrychowicz H."/>
        </authorList>
    </citation>
    <scope>NUCLEOTIDE SEQUENCE [LARGE SCALE GENOMIC DNA]</scope>
    <source>
        <strain evidence="7 8">CGMCC 1.10681</strain>
    </source>
</reference>
<evidence type="ECO:0000313" key="8">
    <source>
        <dbReference type="Proteomes" id="UP000184184"/>
    </source>
</evidence>
<evidence type="ECO:0000256" key="1">
    <source>
        <dbReference type="ARBA" id="ARBA00004613"/>
    </source>
</evidence>
<evidence type="ECO:0000313" key="7">
    <source>
        <dbReference type="EMBL" id="SHN34973.1"/>
    </source>
</evidence>
<comment type="subcellular location">
    <subcellularLocation>
        <location evidence="1">Secreted</location>
    </subcellularLocation>
</comment>
<dbReference type="Gene3D" id="2.160.20.10">
    <property type="entry name" value="Single-stranded right-handed beta-helix, Pectin lyase-like"/>
    <property type="match status" value="1"/>
</dbReference>
<sequence length="585" mass="64868">MKTKRMFFILPVIFMTALFIGLVIELDTVHATSHEYFVDPENGSDSNYGISEGDAFKTVQHAHDQTEPGDTVFLMNGTHDTADGQAVLRISRSGTSNNYITYTAYPGHNPVLFTDSAWNVILVEGASYIRIDGLEIKGNNDNISSSDAWNRSEHFVDNVDSGTVNWSYLAPTNTNGVFMKYANDNVPHHIEVRNMNVSDLPGCGICTEHADYITIEDNEVYENSHYTIYATSGISIFHPRDIDNNTGYKNIIRRNKVYNNYTTIHWGARGYISDGNGIIYDDSKNSQSSSLWTGEAYEGRTLIENNISYLNGGSGIHSFSSEHVDIVNNTAFHNSQKLDYGEIYAGDSNDVNLFNNIMYAEDSSKPVNRNWDNNNVNYNYNVYFNGIVNTQGSDDIVTDPEMVNPWSGNFKLQSSSPAKDSGTSSLAPSEDFEGNARPSGAIDRGAYEYQSDGQSSGEVVRDKWTATAFGTPHTDPNNAIDASQNSAYYSGASMKSGQWFRIDLGSSQSISRIQFSSDDPGNFPDGVDIYISDDYNWGTPVASVANNTNQLIDVSFSATTGRYIVVAINTSKSSWWQINDFRAYH</sequence>
<dbReference type="OrthoDB" id="9795486at2"/>
<keyword evidence="5" id="KW-0812">Transmembrane</keyword>
<dbReference type="PANTHER" id="PTHR40088">
    <property type="entry name" value="PECTATE LYASE (EUROFUNG)"/>
    <property type="match status" value="1"/>
</dbReference>
<keyword evidence="5" id="KW-1133">Transmembrane helix</keyword>
<evidence type="ECO:0000256" key="5">
    <source>
        <dbReference type="SAM" id="Phobius"/>
    </source>
</evidence>
<dbReference type="PANTHER" id="PTHR40088:SF2">
    <property type="entry name" value="SECRETED SUGAR HYDROLASE"/>
    <property type="match status" value="1"/>
</dbReference>
<evidence type="ECO:0000256" key="4">
    <source>
        <dbReference type="SAM" id="MobiDB-lite"/>
    </source>
</evidence>
<dbReference type="Pfam" id="PF00754">
    <property type="entry name" value="F5_F8_type_C"/>
    <property type="match status" value="1"/>
</dbReference>
<evidence type="ECO:0000256" key="2">
    <source>
        <dbReference type="ARBA" id="ARBA00022525"/>
    </source>
</evidence>
<dbReference type="InterPro" id="IPR052052">
    <property type="entry name" value="Polysaccharide_Lyase_9"/>
</dbReference>
<gene>
    <name evidence="7" type="ORF">SAMN05216179_3565</name>
</gene>
<dbReference type="GO" id="GO:0005576">
    <property type="term" value="C:extracellular region"/>
    <property type="evidence" value="ECO:0007669"/>
    <property type="project" value="UniProtKB-SubCell"/>
</dbReference>
<keyword evidence="8" id="KW-1185">Reference proteome</keyword>
<dbReference type="EMBL" id="FRCZ01000009">
    <property type="protein sequence ID" value="SHN34973.1"/>
    <property type="molecule type" value="Genomic_DNA"/>
</dbReference>
<feature type="transmembrane region" description="Helical" evidence="5">
    <location>
        <begin position="7"/>
        <end position="24"/>
    </location>
</feature>
<accession>A0A1M7QT61</accession>
<keyword evidence="2" id="KW-0964">Secreted</keyword>
<dbReference type="GO" id="GO:0016837">
    <property type="term" value="F:carbon-oxygen lyase activity, acting on polysaccharides"/>
    <property type="evidence" value="ECO:0007669"/>
    <property type="project" value="TreeGrafter"/>
</dbReference>